<evidence type="ECO:0000256" key="4">
    <source>
        <dbReference type="ARBA" id="ARBA00022723"/>
    </source>
</evidence>
<comment type="catalytic activity">
    <reaction evidence="8">
        <text>L-threonyl-[protein] + ATP = 3-O-(5'-adenylyl)-L-threonyl-[protein] + diphosphate</text>
        <dbReference type="Rhea" id="RHEA:54292"/>
        <dbReference type="Rhea" id="RHEA-COMP:11060"/>
        <dbReference type="Rhea" id="RHEA-COMP:13847"/>
        <dbReference type="ChEBI" id="CHEBI:30013"/>
        <dbReference type="ChEBI" id="CHEBI:30616"/>
        <dbReference type="ChEBI" id="CHEBI:33019"/>
        <dbReference type="ChEBI" id="CHEBI:138113"/>
        <dbReference type="EC" id="2.7.7.108"/>
    </reaction>
</comment>
<feature type="binding site" evidence="8">
    <location>
        <position position="259"/>
    </location>
    <ligand>
        <name>Mg(2+)</name>
        <dbReference type="ChEBI" id="CHEBI:18420"/>
    </ligand>
</feature>
<comment type="catalytic activity">
    <reaction evidence="8">
        <text>L-tyrosyl-[protein] + UTP = O-(5'-uridylyl)-L-tyrosyl-[protein] + diphosphate</text>
        <dbReference type="Rhea" id="RHEA:83887"/>
        <dbReference type="Rhea" id="RHEA-COMP:10136"/>
        <dbReference type="Rhea" id="RHEA-COMP:20238"/>
        <dbReference type="ChEBI" id="CHEBI:33019"/>
        <dbReference type="ChEBI" id="CHEBI:46398"/>
        <dbReference type="ChEBI" id="CHEBI:46858"/>
        <dbReference type="ChEBI" id="CHEBI:90602"/>
    </reaction>
</comment>
<name>A0ABQ2WHG5_9ALTE</name>
<sequence>MDRPLNEQSYQQLPASCFSACQPTPVRSPRFLAFNQNLAAALGLPEHLWQTEAGLGLFSGNALPDWTAPIAQAYAGHQFANYVPRLGDGRAILLAELRTQQGSLLDMQLKGAGRTPYSRSGDGRAPLGPVIREYLVSEAMHALGVPTTRALAAVTTGEIVFRDEALPGAILTRVASSHIRIGTFQFAANQSDPSIIKQLADYVIARHYPDCVHEENRYLALLEQVIARQARLIAHWMSLGFIHGVMNTDNMSISGETIDYGPCAFMEAYNPEQVFSFIDQRGRYAYKNQPAVAQWNLARLAESLLTLIHPEQTQAIELVMSSLNHFPSLYQQQWLLRFAAKLGIAEPVSTDVPLIEDFLHLLQQHHADFTLSFRDLLHHEHPYLTAKIPPELLQNWLAQWQLRLTRITTTPHTHNEMAAQRTPVAIMAAANPVLIPRNHLIQRVIDAVMTTGDLSLFNQLQQVWQQPFLATAENQPFQLAAVPQEQVSQTFCGT</sequence>
<evidence type="ECO:0000256" key="1">
    <source>
        <dbReference type="ARBA" id="ARBA00009747"/>
    </source>
</evidence>
<comment type="catalytic activity">
    <reaction evidence="8">
        <text>L-tyrosyl-[protein] + ATP = O-(5'-adenylyl)-L-tyrosyl-[protein] + diphosphate</text>
        <dbReference type="Rhea" id="RHEA:54288"/>
        <dbReference type="Rhea" id="RHEA-COMP:10136"/>
        <dbReference type="Rhea" id="RHEA-COMP:13846"/>
        <dbReference type="ChEBI" id="CHEBI:30616"/>
        <dbReference type="ChEBI" id="CHEBI:33019"/>
        <dbReference type="ChEBI" id="CHEBI:46858"/>
        <dbReference type="ChEBI" id="CHEBI:83624"/>
        <dbReference type="EC" id="2.7.7.108"/>
    </reaction>
</comment>
<keyword evidence="3 8" id="KW-0548">Nucleotidyltransferase</keyword>
<feature type="binding site" evidence="8">
    <location>
        <position position="259"/>
    </location>
    <ligand>
        <name>ATP</name>
        <dbReference type="ChEBI" id="CHEBI:30616"/>
    </ligand>
</feature>
<reference evidence="10" key="1">
    <citation type="journal article" date="2019" name="Int. J. Syst. Evol. Microbiol.">
        <title>The Global Catalogue of Microorganisms (GCM) 10K type strain sequencing project: providing services to taxonomists for standard genome sequencing and annotation.</title>
        <authorList>
            <consortium name="The Broad Institute Genomics Platform"/>
            <consortium name="The Broad Institute Genome Sequencing Center for Infectious Disease"/>
            <person name="Wu L."/>
            <person name="Ma J."/>
        </authorList>
    </citation>
    <scope>NUCLEOTIDE SEQUENCE [LARGE SCALE GENOMIC DNA]</scope>
    <source>
        <strain evidence="10">KCTC 23723</strain>
    </source>
</reference>
<dbReference type="Proteomes" id="UP000634667">
    <property type="component" value="Unassembled WGS sequence"/>
</dbReference>
<keyword evidence="2 8" id="KW-0808">Transferase</keyword>
<comment type="catalytic activity">
    <reaction evidence="8">
        <text>L-histidyl-[protein] + UTP = N(tele)-(5'-uridylyl)-L-histidyl-[protein] + diphosphate</text>
        <dbReference type="Rhea" id="RHEA:83891"/>
        <dbReference type="Rhea" id="RHEA-COMP:9745"/>
        <dbReference type="Rhea" id="RHEA-COMP:20239"/>
        <dbReference type="ChEBI" id="CHEBI:29979"/>
        <dbReference type="ChEBI" id="CHEBI:33019"/>
        <dbReference type="ChEBI" id="CHEBI:46398"/>
        <dbReference type="ChEBI" id="CHEBI:233474"/>
    </reaction>
</comment>
<organism evidence="9 10">
    <name type="scientific">Alishewanella tabrizica</name>
    <dbReference type="NCBI Taxonomy" id="671278"/>
    <lineage>
        <taxon>Bacteria</taxon>
        <taxon>Pseudomonadati</taxon>
        <taxon>Pseudomonadota</taxon>
        <taxon>Gammaproteobacteria</taxon>
        <taxon>Alteromonadales</taxon>
        <taxon>Alteromonadaceae</taxon>
        <taxon>Alishewanella</taxon>
    </lineage>
</organism>
<comment type="function">
    <text evidence="8">Nucleotidyltransferase involved in the post-translational modification of proteins. It can catalyze the addition of adenosine monophosphate (AMP) or uridine monophosphate (UMP) to a protein, resulting in modifications known as AMPylation and UMPylation.</text>
</comment>
<feature type="active site" description="Proton acceptor" evidence="8">
    <location>
        <position position="249"/>
    </location>
</feature>
<dbReference type="EMBL" id="BMYR01000004">
    <property type="protein sequence ID" value="GGW56718.1"/>
    <property type="molecule type" value="Genomic_DNA"/>
</dbReference>
<feature type="binding site" evidence="8">
    <location>
        <position position="110"/>
    </location>
    <ligand>
        <name>ATP</name>
        <dbReference type="ChEBI" id="CHEBI:30616"/>
    </ligand>
</feature>
<evidence type="ECO:0000256" key="8">
    <source>
        <dbReference type="HAMAP-Rule" id="MF_00692"/>
    </source>
</evidence>
<comment type="catalytic activity">
    <reaction evidence="8">
        <text>L-seryl-[protein] + UTP = O-(5'-uridylyl)-L-seryl-[protein] + diphosphate</text>
        <dbReference type="Rhea" id="RHEA:64604"/>
        <dbReference type="Rhea" id="RHEA-COMP:9863"/>
        <dbReference type="Rhea" id="RHEA-COMP:16635"/>
        <dbReference type="ChEBI" id="CHEBI:29999"/>
        <dbReference type="ChEBI" id="CHEBI:33019"/>
        <dbReference type="ChEBI" id="CHEBI:46398"/>
        <dbReference type="ChEBI" id="CHEBI:156051"/>
    </reaction>
</comment>
<comment type="cofactor">
    <cofactor evidence="8">
        <name>Mg(2+)</name>
        <dbReference type="ChEBI" id="CHEBI:18420"/>
    </cofactor>
    <cofactor evidence="8">
        <name>Mn(2+)</name>
        <dbReference type="ChEBI" id="CHEBI:29035"/>
    </cofactor>
</comment>
<keyword evidence="7 8" id="KW-0460">Magnesium</keyword>
<dbReference type="RefSeq" id="WP_189481303.1">
    <property type="nucleotide sequence ID" value="NZ_BMYR01000004.1"/>
</dbReference>
<feature type="binding site" evidence="8">
    <location>
        <position position="87"/>
    </location>
    <ligand>
        <name>ATP</name>
        <dbReference type="ChEBI" id="CHEBI:30616"/>
    </ligand>
</feature>
<feature type="binding site" evidence="8">
    <location>
        <position position="90"/>
    </location>
    <ligand>
        <name>ATP</name>
        <dbReference type="ChEBI" id="CHEBI:30616"/>
    </ligand>
</feature>
<accession>A0ABQ2WHG5</accession>
<dbReference type="PANTHER" id="PTHR32057">
    <property type="entry name" value="PROTEIN ADENYLYLTRANSFERASE SELO, MITOCHONDRIAL"/>
    <property type="match status" value="1"/>
</dbReference>
<evidence type="ECO:0000256" key="5">
    <source>
        <dbReference type="ARBA" id="ARBA00022741"/>
    </source>
</evidence>
<dbReference type="HAMAP" id="MF_00692">
    <property type="entry name" value="SelO"/>
    <property type="match status" value="1"/>
</dbReference>
<comment type="similarity">
    <text evidence="1 8">Belongs to the SELO family.</text>
</comment>
<feature type="binding site" evidence="8">
    <location>
        <position position="122"/>
    </location>
    <ligand>
        <name>ATP</name>
        <dbReference type="ChEBI" id="CHEBI:30616"/>
    </ligand>
</feature>
<proteinExistence type="inferred from homology"/>
<keyword evidence="10" id="KW-1185">Reference proteome</keyword>
<comment type="caution">
    <text evidence="9">The sequence shown here is derived from an EMBL/GenBank/DDBJ whole genome shotgun (WGS) entry which is preliminary data.</text>
</comment>
<evidence type="ECO:0000256" key="7">
    <source>
        <dbReference type="ARBA" id="ARBA00022842"/>
    </source>
</evidence>
<gene>
    <name evidence="8" type="primary">ydiU</name>
    <name evidence="8" type="synonym">selO</name>
    <name evidence="9" type="ORF">GCM10008111_10820</name>
</gene>
<keyword evidence="6 8" id="KW-0067">ATP-binding</keyword>
<dbReference type="InterPro" id="IPR003846">
    <property type="entry name" value="SelO"/>
</dbReference>
<feature type="binding site" evidence="8">
    <location>
        <position position="89"/>
    </location>
    <ligand>
        <name>ATP</name>
        <dbReference type="ChEBI" id="CHEBI:30616"/>
    </ligand>
</feature>
<feature type="binding site" evidence="8">
    <location>
        <position position="180"/>
    </location>
    <ligand>
        <name>ATP</name>
        <dbReference type="ChEBI" id="CHEBI:30616"/>
    </ligand>
</feature>
<dbReference type="Pfam" id="PF02696">
    <property type="entry name" value="SelO"/>
    <property type="match status" value="1"/>
</dbReference>
<feature type="binding site" evidence="8">
    <location>
        <position position="250"/>
    </location>
    <ligand>
        <name>Mg(2+)</name>
        <dbReference type="ChEBI" id="CHEBI:18420"/>
    </ligand>
</feature>
<evidence type="ECO:0000313" key="9">
    <source>
        <dbReference type="EMBL" id="GGW56718.1"/>
    </source>
</evidence>
<evidence type="ECO:0000313" key="10">
    <source>
        <dbReference type="Proteomes" id="UP000634667"/>
    </source>
</evidence>
<evidence type="ECO:0000256" key="2">
    <source>
        <dbReference type="ARBA" id="ARBA00022679"/>
    </source>
</evidence>
<evidence type="ECO:0000256" key="3">
    <source>
        <dbReference type="ARBA" id="ARBA00022695"/>
    </source>
</evidence>
<comment type="catalytic activity">
    <reaction evidence="8">
        <text>L-seryl-[protein] + ATP = 3-O-(5'-adenylyl)-L-seryl-[protein] + diphosphate</text>
        <dbReference type="Rhea" id="RHEA:58120"/>
        <dbReference type="Rhea" id="RHEA-COMP:9863"/>
        <dbReference type="Rhea" id="RHEA-COMP:15073"/>
        <dbReference type="ChEBI" id="CHEBI:29999"/>
        <dbReference type="ChEBI" id="CHEBI:30616"/>
        <dbReference type="ChEBI" id="CHEBI:33019"/>
        <dbReference type="ChEBI" id="CHEBI:142516"/>
        <dbReference type="EC" id="2.7.7.108"/>
    </reaction>
</comment>
<keyword evidence="5 8" id="KW-0547">Nucleotide-binding</keyword>
<feature type="binding site" evidence="8">
    <location>
        <position position="173"/>
    </location>
    <ligand>
        <name>ATP</name>
        <dbReference type="ChEBI" id="CHEBI:30616"/>
    </ligand>
</feature>
<dbReference type="NCBIfam" id="NF000658">
    <property type="entry name" value="PRK00029.1"/>
    <property type="match status" value="1"/>
</dbReference>
<evidence type="ECO:0000256" key="6">
    <source>
        <dbReference type="ARBA" id="ARBA00022840"/>
    </source>
</evidence>
<feature type="binding site" evidence="8">
    <location>
        <position position="123"/>
    </location>
    <ligand>
        <name>ATP</name>
        <dbReference type="ChEBI" id="CHEBI:30616"/>
    </ligand>
</feature>
<dbReference type="EC" id="2.7.7.108" evidence="8"/>
<keyword evidence="4 8" id="KW-0479">Metal-binding</keyword>
<dbReference type="PANTHER" id="PTHR32057:SF14">
    <property type="entry name" value="PROTEIN ADENYLYLTRANSFERASE SELO, MITOCHONDRIAL"/>
    <property type="match status" value="1"/>
</dbReference>
<dbReference type="EC" id="2.7.7.-" evidence="8"/>
<keyword evidence="8" id="KW-0464">Manganese</keyword>
<protein>
    <recommendedName>
        <fullName evidence="8">Protein nucleotidyltransferase YdiU</fullName>
        <ecNumber evidence="8">2.7.7.-</ecNumber>
    </recommendedName>
    <alternativeName>
        <fullName evidence="8">Protein adenylyltransferase YdiU</fullName>
        <ecNumber evidence="8">2.7.7.108</ecNumber>
    </alternativeName>
    <alternativeName>
        <fullName evidence="8">Protein uridylyltransferase YdiU</fullName>
        <ecNumber evidence="8">2.7.7.-</ecNumber>
    </alternativeName>
</protein>